<evidence type="ECO:0000313" key="2">
    <source>
        <dbReference type="Proteomes" id="UP001500027"/>
    </source>
</evidence>
<accession>A0ABP8ECG0</accession>
<name>A0ABP8ECG0_9FLAO</name>
<organism evidence="1 2">
    <name type="scientific">Hyunsoonleella aestuarii</name>
    <dbReference type="NCBI Taxonomy" id="912802"/>
    <lineage>
        <taxon>Bacteria</taxon>
        <taxon>Pseudomonadati</taxon>
        <taxon>Bacteroidota</taxon>
        <taxon>Flavobacteriia</taxon>
        <taxon>Flavobacteriales</taxon>
        <taxon>Flavobacteriaceae</taxon>
    </lineage>
</organism>
<evidence type="ECO:0008006" key="3">
    <source>
        <dbReference type="Google" id="ProtNLM"/>
    </source>
</evidence>
<keyword evidence="2" id="KW-1185">Reference proteome</keyword>
<evidence type="ECO:0000313" key="1">
    <source>
        <dbReference type="EMBL" id="GAA4269911.1"/>
    </source>
</evidence>
<protein>
    <recommendedName>
        <fullName evidence="3">HEPN domain-containing protein</fullName>
    </recommendedName>
</protein>
<proteinExistence type="predicted"/>
<dbReference type="Proteomes" id="UP001500027">
    <property type="component" value="Unassembled WGS sequence"/>
</dbReference>
<sequence>MNLKYLSMDTNEINTKIEQGDQFLELAQEEMNRPAEDVVPYMVCRSVRKSITYYLSGFLLKNEVKLDDEETVEVLLKKCQTINHKFNNIDLTPITFTKDYEYTAEINQLENCIDLATYTKELIRNKIL</sequence>
<comment type="caution">
    <text evidence="1">The sequence shown here is derived from an EMBL/GenBank/DDBJ whole genome shotgun (WGS) entry which is preliminary data.</text>
</comment>
<dbReference type="EMBL" id="BAABAV010000002">
    <property type="protein sequence ID" value="GAA4269911.1"/>
    <property type="molecule type" value="Genomic_DNA"/>
</dbReference>
<gene>
    <name evidence="1" type="ORF">GCM10022257_20120</name>
</gene>
<reference evidence="2" key="1">
    <citation type="journal article" date="2019" name="Int. J. Syst. Evol. Microbiol.">
        <title>The Global Catalogue of Microorganisms (GCM) 10K type strain sequencing project: providing services to taxonomists for standard genome sequencing and annotation.</title>
        <authorList>
            <consortium name="The Broad Institute Genomics Platform"/>
            <consortium name="The Broad Institute Genome Sequencing Center for Infectious Disease"/>
            <person name="Wu L."/>
            <person name="Ma J."/>
        </authorList>
    </citation>
    <scope>NUCLEOTIDE SEQUENCE [LARGE SCALE GENOMIC DNA]</scope>
    <source>
        <strain evidence="2">JCM 17452</strain>
    </source>
</reference>